<dbReference type="GO" id="GO:0008270">
    <property type="term" value="F:zinc ion binding"/>
    <property type="evidence" value="ECO:0007669"/>
    <property type="project" value="UniProtKB-KW"/>
</dbReference>
<feature type="region of interest" description="Disordered" evidence="7">
    <location>
        <begin position="431"/>
        <end position="460"/>
    </location>
</feature>
<dbReference type="CDD" id="cd00202">
    <property type="entry name" value="ZnF_GATA"/>
    <property type="match status" value="1"/>
</dbReference>
<feature type="region of interest" description="Disordered" evidence="7">
    <location>
        <begin position="529"/>
        <end position="549"/>
    </location>
</feature>
<dbReference type="PANTHER" id="PTHR10071:SF281">
    <property type="entry name" value="BOX A-BINDING FACTOR-RELATED"/>
    <property type="match status" value="1"/>
</dbReference>
<feature type="compositionally biased region" description="Low complexity" evidence="7">
    <location>
        <begin position="343"/>
        <end position="357"/>
    </location>
</feature>
<feature type="compositionally biased region" description="Polar residues" evidence="7">
    <location>
        <begin position="680"/>
        <end position="701"/>
    </location>
</feature>
<feature type="compositionally biased region" description="Basic and acidic residues" evidence="7">
    <location>
        <begin position="1162"/>
        <end position="1172"/>
    </location>
</feature>
<dbReference type="GO" id="GO:0005634">
    <property type="term" value="C:nucleus"/>
    <property type="evidence" value="ECO:0007669"/>
    <property type="project" value="UniProtKB-SubCell"/>
</dbReference>
<evidence type="ECO:0000313" key="9">
    <source>
        <dbReference type="EMBL" id="PVU97177.1"/>
    </source>
</evidence>
<feature type="compositionally biased region" description="Polar residues" evidence="7">
    <location>
        <begin position="1150"/>
        <end position="1161"/>
    </location>
</feature>
<feature type="compositionally biased region" description="Basic and acidic residues" evidence="7">
    <location>
        <begin position="442"/>
        <end position="455"/>
    </location>
</feature>
<dbReference type="PROSITE" id="PS00344">
    <property type="entry name" value="GATA_ZN_FINGER_1"/>
    <property type="match status" value="1"/>
</dbReference>
<dbReference type="Gene3D" id="3.30.50.10">
    <property type="entry name" value="Erythroid Transcription Factor GATA-1, subunit A"/>
    <property type="match status" value="1"/>
</dbReference>
<dbReference type="Pfam" id="PF00320">
    <property type="entry name" value="GATA"/>
    <property type="match status" value="1"/>
</dbReference>
<name>A0A2T9YXX9_9FUNG</name>
<evidence type="ECO:0000256" key="2">
    <source>
        <dbReference type="ARBA" id="ARBA00022723"/>
    </source>
</evidence>
<feature type="region of interest" description="Disordered" evidence="7">
    <location>
        <begin position="290"/>
        <end position="318"/>
    </location>
</feature>
<dbReference type="FunFam" id="3.30.50.10:FF:000007">
    <property type="entry name" value="Nitrogen regulatory AreA, N-terminal"/>
    <property type="match status" value="1"/>
</dbReference>
<dbReference type="OrthoDB" id="515401at2759"/>
<feature type="compositionally biased region" description="Polar residues" evidence="7">
    <location>
        <begin position="844"/>
        <end position="858"/>
    </location>
</feature>
<dbReference type="AlphaFoldDB" id="A0A2T9YXX9"/>
<dbReference type="GO" id="GO:0000978">
    <property type="term" value="F:RNA polymerase II cis-regulatory region sequence-specific DNA binding"/>
    <property type="evidence" value="ECO:0007669"/>
    <property type="project" value="TreeGrafter"/>
</dbReference>
<dbReference type="PROSITE" id="PS50114">
    <property type="entry name" value="GATA_ZN_FINGER_2"/>
    <property type="match status" value="1"/>
</dbReference>
<keyword evidence="10" id="KW-1185">Reference proteome</keyword>
<comment type="caution">
    <text evidence="9">The sequence shown here is derived from an EMBL/GenBank/DDBJ whole genome shotgun (WGS) entry which is preliminary data.</text>
</comment>
<keyword evidence="5" id="KW-0539">Nucleus</keyword>
<dbReference type="InterPro" id="IPR000679">
    <property type="entry name" value="Znf_GATA"/>
</dbReference>
<evidence type="ECO:0000256" key="6">
    <source>
        <dbReference type="PROSITE-ProRule" id="PRU00094"/>
    </source>
</evidence>
<evidence type="ECO:0000256" key="1">
    <source>
        <dbReference type="ARBA" id="ARBA00004123"/>
    </source>
</evidence>
<dbReference type="PANTHER" id="PTHR10071">
    <property type="entry name" value="TRANSCRIPTION FACTOR GATA FAMILY MEMBER"/>
    <property type="match status" value="1"/>
</dbReference>
<accession>A0A2T9YXX9</accession>
<dbReference type="InterPro" id="IPR013088">
    <property type="entry name" value="Znf_NHR/GATA"/>
</dbReference>
<dbReference type="Proteomes" id="UP000245699">
    <property type="component" value="Unassembled WGS sequence"/>
</dbReference>
<feature type="compositionally biased region" description="Polar residues" evidence="7">
    <location>
        <begin position="1173"/>
        <end position="1187"/>
    </location>
</feature>
<feature type="region of interest" description="Disordered" evidence="7">
    <location>
        <begin position="879"/>
        <end position="939"/>
    </location>
</feature>
<feature type="compositionally biased region" description="Polar residues" evidence="7">
    <location>
        <begin position="166"/>
        <end position="175"/>
    </location>
</feature>
<feature type="compositionally biased region" description="Polar residues" evidence="7">
    <location>
        <begin position="290"/>
        <end position="313"/>
    </location>
</feature>
<dbReference type="EMBL" id="MBFT01000116">
    <property type="protein sequence ID" value="PVU97177.1"/>
    <property type="molecule type" value="Genomic_DNA"/>
</dbReference>
<reference evidence="9 10" key="1">
    <citation type="journal article" date="2018" name="MBio">
        <title>Comparative Genomics Reveals the Core Gene Toolbox for the Fungus-Insect Symbiosis.</title>
        <authorList>
            <person name="Wang Y."/>
            <person name="Stata M."/>
            <person name="Wang W."/>
            <person name="Stajich J.E."/>
            <person name="White M.M."/>
            <person name="Moncalvo J.M."/>
        </authorList>
    </citation>
    <scope>NUCLEOTIDE SEQUENCE [LARGE SCALE GENOMIC DNA]</scope>
    <source>
        <strain evidence="9 10">AUS-77-4</strain>
    </source>
</reference>
<feature type="region of interest" description="Disordered" evidence="7">
    <location>
        <begin position="1100"/>
        <end position="1187"/>
    </location>
</feature>
<feature type="domain" description="GATA-type" evidence="8">
    <location>
        <begin position="1056"/>
        <end position="1103"/>
    </location>
</feature>
<evidence type="ECO:0000256" key="7">
    <source>
        <dbReference type="SAM" id="MobiDB-lite"/>
    </source>
</evidence>
<organism evidence="9 10">
    <name type="scientific">Furculomyces boomerangus</name>
    <dbReference type="NCBI Taxonomy" id="61424"/>
    <lineage>
        <taxon>Eukaryota</taxon>
        <taxon>Fungi</taxon>
        <taxon>Fungi incertae sedis</taxon>
        <taxon>Zoopagomycota</taxon>
        <taxon>Kickxellomycotina</taxon>
        <taxon>Harpellomycetes</taxon>
        <taxon>Harpellales</taxon>
        <taxon>Harpellaceae</taxon>
        <taxon>Furculomyces</taxon>
    </lineage>
</organism>
<evidence type="ECO:0000256" key="4">
    <source>
        <dbReference type="ARBA" id="ARBA00022833"/>
    </source>
</evidence>
<evidence type="ECO:0000313" key="10">
    <source>
        <dbReference type="Proteomes" id="UP000245699"/>
    </source>
</evidence>
<feature type="compositionally biased region" description="Polar residues" evidence="7">
    <location>
        <begin position="879"/>
        <end position="919"/>
    </location>
</feature>
<dbReference type="PRINTS" id="PR00619">
    <property type="entry name" value="GATAZNFINGER"/>
</dbReference>
<feature type="region of interest" description="Disordered" evidence="7">
    <location>
        <begin position="844"/>
        <end position="863"/>
    </location>
</feature>
<evidence type="ECO:0000256" key="3">
    <source>
        <dbReference type="ARBA" id="ARBA00022771"/>
    </source>
</evidence>
<gene>
    <name evidence="9" type="ORF">BB559_002129</name>
</gene>
<dbReference type="SMART" id="SM00401">
    <property type="entry name" value="ZnF_GATA"/>
    <property type="match status" value="1"/>
</dbReference>
<protein>
    <recommendedName>
        <fullName evidence="8">GATA-type domain-containing protein</fullName>
    </recommendedName>
</protein>
<feature type="region of interest" description="Disordered" evidence="7">
    <location>
        <begin position="1007"/>
        <end position="1049"/>
    </location>
</feature>
<dbReference type="InterPro" id="IPR039355">
    <property type="entry name" value="Transcription_factor_GATA"/>
</dbReference>
<feature type="compositionally biased region" description="Low complexity" evidence="7">
    <location>
        <begin position="367"/>
        <end position="376"/>
    </location>
</feature>
<dbReference type="GO" id="GO:0000122">
    <property type="term" value="P:negative regulation of transcription by RNA polymerase II"/>
    <property type="evidence" value="ECO:0007669"/>
    <property type="project" value="TreeGrafter"/>
</dbReference>
<dbReference type="GO" id="GO:0000981">
    <property type="term" value="F:DNA-binding transcription factor activity, RNA polymerase II-specific"/>
    <property type="evidence" value="ECO:0007669"/>
    <property type="project" value="TreeGrafter"/>
</dbReference>
<feature type="compositionally biased region" description="Polar residues" evidence="7">
    <location>
        <begin position="647"/>
        <end position="671"/>
    </location>
</feature>
<evidence type="ECO:0000259" key="8">
    <source>
        <dbReference type="PROSITE" id="PS50114"/>
    </source>
</evidence>
<dbReference type="SUPFAM" id="SSF57716">
    <property type="entry name" value="Glucocorticoid receptor-like (DNA-binding domain)"/>
    <property type="match status" value="1"/>
</dbReference>
<dbReference type="STRING" id="61424.A0A2T9YXX9"/>
<feature type="region of interest" description="Disordered" evidence="7">
    <location>
        <begin position="153"/>
        <end position="175"/>
    </location>
</feature>
<comment type="subcellular location">
    <subcellularLocation>
        <location evidence="1">Nucleus</location>
    </subcellularLocation>
</comment>
<proteinExistence type="predicted"/>
<feature type="region of interest" description="Disordered" evidence="7">
    <location>
        <begin position="644"/>
        <end position="701"/>
    </location>
</feature>
<feature type="region of interest" description="Disordered" evidence="7">
    <location>
        <begin position="343"/>
        <end position="376"/>
    </location>
</feature>
<dbReference type="GO" id="GO:0045944">
    <property type="term" value="P:positive regulation of transcription by RNA polymerase II"/>
    <property type="evidence" value="ECO:0007669"/>
    <property type="project" value="TreeGrafter"/>
</dbReference>
<sequence>MNSVSNTNKKHIFSGNIFDDYAQISAQINGISEMTNNAFSNFTVLNNKNDSWFLLLLELWSIELKNLNSSRPKDSNSETRHQNYNNKSTFSYSNLQKLWILYSKSENLLPNGSRVSNILWRMCWEDLKKSKQNSLKLKTSAFANSIQKDLFLNNSNSSRKKAKNNTQNLPTTPNEKLYQTNQLPFTNPLTSNLSTFKPNQSFNWPHKEPVVSFDEGKASEQFHQILKLLESDEKYITTQTNSKTITNNLDNSLSLSHNNTNNINQLYKSINSSLLHPGATSANENFSVSNELPFSQKPSNTRNSKTVGNTQKFSGVFSNNNDSSTSLLSTNFNNSMMIDETNVISRSDSRSSTSNTNHSRKNIINESTNNKSMITNNNSNSSLQLLIKDLPILLMPSEGANNVSDKRKESNSNIAYIMGNINDKIEYIPFHPDNHKKQYQPDNKKTKPTSVDHNHNSSWDDNSLNFGDASYYLPGNAMMFSDHNFIRGSRSYNRSSILEALELANNAQNQSNQENNSFCSDNSCSSEKNLNENNMYNTDNIPQTDEVNRSNQSSITALTAALQLEGMLDSEEIPNAFYVDPTIAAAMSGSYFDDSGFTKFLRIQTDDQSGIANASNHANRASSNIADVFNTDFIKTNVWFNDHENNQRGSTDGFTQSNSATIENQPKNSPGLSYAKRDNYNNSRISNTGNGMSNNSYKSNNVSTFKTKATSSINDQSNSLVENTNNYHGQKPNANVFPNDDALDVYMPQFRQQYRSEDQFYADFGYSGISSTLLPISPTFQLDSRGDGMLLGTNSYSNPTAGNNTISNSAFDIIMSMNSQRNNNSNTDVSNNINNDLRSMIHLSSKNDNNESTPFYNQKQDEKTNNDLFKGLMTSTSLSVGENQESQGSYNDTSSQYTDDTSVRQFSTKSDSRIESSASYAEHRSSPGLVPRPSSKNSFLEYSTMNKTNDKSVYNNTCGSGTELNHGFNHGAEINNPNSGNDNNSKMLTLTQFNSIPNNGIRNDDYSYKPSSFLSPPNPKIQIRKDTNLSTSGGGGFESKNEDDSDNGPPNYKTLCSNCSAWKTPLWRRDPEGKPLCNACGLFFKLHGVTRPLSLKTNVIKKRNRGSVPGSVNSSSIPKKQKQISGGTKEPPQKSPHMVGIGPTKLVVSGDNNASGTVTENKPSENKSDNNLDIKTNTKNNPDFSKNPYNEPFFSGANSNISADATKNEGSSSSTNYGKLSNAGSLFPVSGLKSIFMNIKNFNEDPNT</sequence>
<evidence type="ECO:0000256" key="5">
    <source>
        <dbReference type="ARBA" id="ARBA00023242"/>
    </source>
</evidence>
<keyword evidence="3 6" id="KW-0863">Zinc-finger</keyword>
<keyword evidence="4" id="KW-0862">Zinc</keyword>
<keyword evidence="2" id="KW-0479">Metal-binding</keyword>